<proteinExistence type="predicted"/>
<dbReference type="AlphaFoldDB" id="A0A1D2NCR6"/>
<feature type="transmembrane region" description="Helical" evidence="6">
    <location>
        <begin position="41"/>
        <end position="58"/>
    </location>
</feature>
<evidence type="ECO:0000256" key="3">
    <source>
        <dbReference type="ARBA" id="ARBA00022989"/>
    </source>
</evidence>
<evidence type="ECO:0000259" key="7">
    <source>
        <dbReference type="PROSITE" id="PS51225"/>
    </source>
</evidence>
<dbReference type="EMBL" id="LJIJ01000088">
    <property type="protein sequence ID" value="ODN03053.1"/>
    <property type="molecule type" value="Genomic_DNA"/>
</dbReference>
<gene>
    <name evidence="8" type="ORF">Ocin01_03612</name>
</gene>
<dbReference type="PANTHER" id="PTHR22776:SF49">
    <property type="entry name" value="MARVEL DOMAIN-CONTAINING PROTEIN"/>
    <property type="match status" value="1"/>
</dbReference>
<evidence type="ECO:0000256" key="6">
    <source>
        <dbReference type="SAM" id="Phobius"/>
    </source>
</evidence>
<keyword evidence="4 5" id="KW-0472">Membrane</keyword>
<organism evidence="8 9">
    <name type="scientific">Orchesella cincta</name>
    <name type="common">Springtail</name>
    <name type="synonym">Podura cincta</name>
    <dbReference type="NCBI Taxonomy" id="48709"/>
    <lineage>
        <taxon>Eukaryota</taxon>
        <taxon>Metazoa</taxon>
        <taxon>Ecdysozoa</taxon>
        <taxon>Arthropoda</taxon>
        <taxon>Hexapoda</taxon>
        <taxon>Collembola</taxon>
        <taxon>Entomobryomorpha</taxon>
        <taxon>Entomobryoidea</taxon>
        <taxon>Orchesellidae</taxon>
        <taxon>Orchesellinae</taxon>
        <taxon>Orchesella</taxon>
    </lineage>
</organism>
<accession>A0A1D2NCR6</accession>
<feature type="transmembrane region" description="Helical" evidence="6">
    <location>
        <begin position="97"/>
        <end position="117"/>
    </location>
</feature>
<evidence type="ECO:0000256" key="2">
    <source>
        <dbReference type="ARBA" id="ARBA00022692"/>
    </source>
</evidence>
<feature type="transmembrane region" description="Helical" evidence="6">
    <location>
        <begin position="129"/>
        <end position="147"/>
    </location>
</feature>
<dbReference type="PANTHER" id="PTHR22776">
    <property type="entry name" value="MARVEL-CONTAINING POTENTIAL LIPID RAFT-ASSOCIATED PROTEIN"/>
    <property type="match status" value="1"/>
</dbReference>
<keyword evidence="3 6" id="KW-1133">Transmembrane helix</keyword>
<evidence type="ECO:0000313" key="8">
    <source>
        <dbReference type="EMBL" id="ODN03053.1"/>
    </source>
</evidence>
<dbReference type="OMA" id="NHKKGAE"/>
<sequence length="175" mass="19562">MDPESALPSTHRTYTTTTTTIDTTVRFDPSYVRSLPGTLKVGQLVLNLLGFICVSVARNSRAHNANWFSFVSMGGFWITLILLLLFLFHIIEKLHFIPWLLAETVYCAIWTFIYFTAATAVSSMSNYEGVFIAAAVFGYIAMLVYGFDAYLKYISWKAGELAQGNRKTTTTTVPA</sequence>
<feature type="domain" description="MARVEL" evidence="7">
    <location>
        <begin position="31"/>
        <end position="157"/>
    </location>
</feature>
<dbReference type="InterPro" id="IPR050578">
    <property type="entry name" value="MARVEL-CKLF_proteins"/>
</dbReference>
<feature type="transmembrane region" description="Helical" evidence="6">
    <location>
        <begin position="70"/>
        <end position="91"/>
    </location>
</feature>
<dbReference type="Proteomes" id="UP000094527">
    <property type="component" value="Unassembled WGS sequence"/>
</dbReference>
<dbReference type="OrthoDB" id="10028364at2759"/>
<name>A0A1D2NCR6_ORCCI</name>
<evidence type="ECO:0000256" key="5">
    <source>
        <dbReference type="PROSITE-ProRule" id="PRU00581"/>
    </source>
</evidence>
<keyword evidence="2 5" id="KW-0812">Transmembrane</keyword>
<dbReference type="PROSITE" id="PS51225">
    <property type="entry name" value="MARVEL"/>
    <property type="match status" value="1"/>
</dbReference>
<dbReference type="GO" id="GO:0016020">
    <property type="term" value="C:membrane"/>
    <property type="evidence" value="ECO:0007669"/>
    <property type="project" value="UniProtKB-SubCell"/>
</dbReference>
<comment type="caution">
    <text evidence="8">The sequence shown here is derived from an EMBL/GenBank/DDBJ whole genome shotgun (WGS) entry which is preliminary data.</text>
</comment>
<evidence type="ECO:0000313" key="9">
    <source>
        <dbReference type="Proteomes" id="UP000094527"/>
    </source>
</evidence>
<protein>
    <submittedName>
        <fullName evidence="8">CKLF-like MARVEL transmembrane domain-containing protein 4</fullName>
    </submittedName>
</protein>
<reference evidence="8 9" key="1">
    <citation type="journal article" date="2016" name="Genome Biol. Evol.">
        <title>Gene Family Evolution Reflects Adaptation to Soil Environmental Stressors in the Genome of the Collembolan Orchesella cincta.</title>
        <authorList>
            <person name="Faddeeva-Vakhrusheva A."/>
            <person name="Derks M.F."/>
            <person name="Anvar S.Y."/>
            <person name="Agamennone V."/>
            <person name="Suring W."/>
            <person name="Smit S."/>
            <person name="van Straalen N.M."/>
            <person name="Roelofs D."/>
        </authorList>
    </citation>
    <scope>NUCLEOTIDE SEQUENCE [LARGE SCALE GENOMIC DNA]</scope>
    <source>
        <tissue evidence="8">Mixed pool</tissue>
    </source>
</reference>
<comment type="subcellular location">
    <subcellularLocation>
        <location evidence="1">Membrane</location>
        <topology evidence="1">Multi-pass membrane protein</topology>
    </subcellularLocation>
</comment>
<dbReference type="Pfam" id="PF01284">
    <property type="entry name" value="MARVEL"/>
    <property type="match status" value="1"/>
</dbReference>
<evidence type="ECO:0000256" key="4">
    <source>
        <dbReference type="ARBA" id="ARBA00023136"/>
    </source>
</evidence>
<evidence type="ECO:0000256" key="1">
    <source>
        <dbReference type="ARBA" id="ARBA00004141"/>
    </source>
</evidence>
<dbReference type="InterPro" id="IPR008253">
    <property type="entry name" value="Marvel"/>
</dbReference>
<keyword evidence="9" id="KW-1185">Reference proteome</keyword>